<keyword evidence="2" id="KW-1185">Reference proteome</keyword>
<dbReference type="GeneID" id="80789628"/>
<evidence type="ECO:0000313" key="1">
    <source>
        <dbReference type="EMBL" id="QGO06230.1"/>
    </source>
</evidence>
<dbReference type="AlphaFoldDB" id="A0A9Q6LRY7"/>
<dbReference type="Proteomes" id="UP000422232">
    <property type="component" value="Chromosome"/>
</dbReference>
<proteinExistence type="predicted"/>
<accession>A0A9Q6LRY7</accession>
<dbReference type="RefSeq" id="WP_016211216.1">
    <property type="nucleotide sequence ID" value="NZ_CP012413.1"/>
</dbReference>
<protein>
    <submittedName>
        <fullName evidence="1">Uncharacterized protein</fullName>
    </submittedName>
</protein>
<organism evidence="1 2">
    <name type="scientific">Piscirickettsia salmonis</name>
    <dbReference type="NCBI Taxonomy" id="1238"/>
    <lineage>
        <taxon>Bacteria</taxon>
        <taxon>Pseudomonadati</taxon>
        <taxon>Pseudomonadota</taxon>
        <taxon>Gammaproteobacteria</taxon>
        <taxon>Thiotrichales</taxon>
        <taxon>Piscirickettsiaceae</taxon>
        <taxon>Piscirickettsia</taxon>
    </lineage>
</organism>
<dbReference type="EMBL" id="CP038908">
    <property type="protein sequence ID" value="QGO06230.1"/>
    <property type="molecule type" value="Genomic_DNA"/>
</dbReference>
<sequence length="41" mass="4927">MMYIGWFLFTLATTFLTGLIVLHHDRHHLEDFEYQGKSENN</sequence>
<evidence type="ECO:0000313" key="2">
    <source>
        <dbReference type="Proteomes" id="UP000422232"/>
    </source>
</evidence>
<gene>
    <name evidence="1" type="ORF">Psal009_02138</name>
</gene>
<name>A0A9Q6LRY7_PISSA</name>
<reference evidence="1 2" key="1">
    <citation type="submission" date="2019-04" db="EMBL/GenBank/DDBJ databases">
        <title>Complete genome sequencing of Piscirickettsia salmonis strain Psal-009.</title>
        <authorList>
            <person name="Schober I."/>
            <person name="Bunk B."/>
            <person name="Sproer C."/>
            <person name="Carril G.P."/>
            <person name="Riedel T."/>
            <person name="Flores-Herrera P.A."/>
            <person name="Nourdin-Galindo G."/>
            <person name="Marshall S.H."/>
            <person name="Overmann J."/>
        </authorList>
    </citation>
    <scope>NUCLEOTIDE SEQUENCE [LARGE SCALE GENOMIC DNA]</scope>
    <source>
        <strain evidence="1 2">Psal-009</strain>
    </source>
</reference>